<dbReference type="PANTHER" id="PTHR46546">
    <property type="entry name" value="SHEWANELLA-LIKE PROTEIN PHOSPHATASE 1"/>
    <property type="match status" value="1"/>
</dbReference>
<accession>A0ABP0QU34</accession>
<evidence type="ECO:0000313" key="1">
    <source>
        <dbReference type="EMBL" id="CAK9091815.1"/>
    </source>
</evidence>
<dbReference type="Gene3D" id="3.60.21.10">
    <property type="match status" value="1"/>
</dbReference>
<organism evidence="1 2">
    <name type="scientific">Durusdinium trenchii</name>
    <dbReference type="NCBI Taxonomy" id="1381693"/>
    <lineage>
        <taxon>Eukaryota</taxon>
        <taxon>Sar</taxon>
        <taxon>Alveolata</taxon>
        <taxon>Dinophyceae</taxon>
        <taxon>Suessiales</taxon>
        <taxon>Symbiodiniaceae</taxon>
        <taxon>Durusdinium</taxon>
    </lineage>
</organism>
<dbReference type="SUPFAM" id="SSF56300">
    <property type="entry name" value="Metallo-dependent phosphatases"/>
    <property type="match status" value="1"/>
</dbReference>
<dbReference type="InterPro" id="IPR029052">
    <property type="entry name" value="Metallo-depent_PP-like"/>
</dbReference>
<evidence type="ECO:0000313" key="2">
    <source>
        <dbReference type="Proteomes" id="UP001642484"/>
    </source>
</evidence>
<evidence type="ECO:0008006" key="3">
    <source>
        <dbReference type="Google" id="ProtNLM"/>
    </source>
</evidence>
<proteinExistence type="predicted"/>
<protein>
    <recommendedName>
        <fullName evidence="3">Calcineurin-like phosphoesterase domain-containing protein</fullName>
    </recommendedName>
</protein>
<sequence length="415" mass="45691">MAFTWFIGTPHAKMFFWLQHLVIENEGNWWRRYGRGRVKGLSVEVRQMLIQSVEAESKWGRRIFSVGDLHGDYQSSMMLSEGFKAIDLVPVSIPGAFSRLDVAAEFMNRKTKPELKDSMTTRHLKHNHQRGAWVGQSAVLVQTGDLLDRGEESGPLVRELFRLQDEAPKSGAPCGGWFRRGTDELEGGDLRCGVILLLGNHELMNLQNDLRYASAAETRSLSTSGTSTPQVRSEMLSQDGWLGRGLRDRLQALVLLGPEEGLEKPVLFVHAGLLPSFGSDVKSLNSEVKSLLEHPAAELQTNPSPLLSDDGPFWTRRLALGPEGQVCGEVQKTLEALGAQRMVLGHTAQADGRVHERCGGQVILGDSMLKSVARDTLISRFYTGTAHPSAVEFFPDGSAVAIDVKRGARTALKTP</sequence>
<reference evidence="1 2" key="1">
    <citation type="submission" date="2024-02" db="EMBL/GenBank/DDBJ databases">
        <authorList>
            <person name="Chen Y."/>
            <person name="Shah S."/>
            <person name="Dougan E. K."/>
            <person name="Thang M."/>
            <person name="Chan C."/>
        </authorList>
    </citation>
    <scope>NUCLEOTIDE SEQUENCE [LARGE SCALE GENOMIC DNA]</scope>
</reference>
<keyword evidence="2" id="KW-1185">Reference proteome</keyword>
<name>A0ABP0QU34_9DINO</name>
<dbReference type="EMBL" id="CAXAMN010025017">
    <property type="protein sequence ID" value="CAK9091815.1"/>
    <property type="molecule type" value="Genomic_DNA"/>
</dbReference>
<gene>
    <name evidence="1" type="ORF">CCMP2556_LOCUS44010</name>
</gene>
<dbReference type="Proteomes" id="UP001642484">
    <property type="component" value="Unassembled WGS sequence"/>
</dbReference>
<comment type="caution">
    <text evidence="1">The sequence shown here is derived from an EMBL/GenBank/DDBJ whole genome shotgun (WGS) entry which is preliminary data.</text>
</comment>
<dbReference type="PANTHER" id="PTHR46546:SF4">
    <property type="entry name" value="SHEWANELLA-LIKE PROTEIN PHOSPHATASE 1"/>
    <property type="match status" value="1"/>
</dbReference>